<dbReference type="OrthoDB" id="9806380at2"/>
<accession>A0A5C4WV33</accession>
<organism evidence="1 2">
    <name type="scientific">Nonomuraea phyllanthi</name>
    <dbReference type="NCBI Taxonomy" id="2219224"/>
    <lineage>
        <taxon>Bacteria</taxon>
        <taxon>Bacillati</taxon>
        <taxon>Actinomycetota</taxon>
        <taxon>Actinomycetes</taxon>
        <taxon>Streptosporangiales</taxon>
        <taxon>Streptosporangiaceae</taxon>
        <taxon>Nonomuraea</taxon>
    </lineage>
</organism>
<accession>A0A5P9YKL4</accession>
<reference evidence="1 2" key="1">
    <citation type="submission" date="2019-10" db="EMBL/GenBank/DDBJ databases">
        <title>Nonomuraea sp. nov., isolated from Phyllanthus amarus.</title>
        <authorList>
            <person name="Klykleung N."/>
            <person name="Tanasupawat S."/>
        </authorList>
    </citation>
    <scope>NUCLEOTIDE SEQUENCE [LARGE SCALE GENOMIC DNA]</scope>
    <source>
        <strain evidence="1 2">PA1-10</strain>
    </source>
</reference>
<sequence length="95" mass="10336">MSAYLIATVRATGNAEELAEYRRRVGATIEPYGGRYLARGEPVAVLEGEWDGAQVVVVEFPDVAAARAWNDSAAYREIAPLRARNTLSVRVIVDG</sequence>
<name>A0A5C4WV33_9ACTN</name>
<dbReference type="Pfam" id="PF07045">
    <property type="entry name" value="DUF1330"/>
    <property type="match status" value="1"/>
</dbReference>
<dbReference type="SUPFAM" id="SSF54909">
    <property type="entry name" value="Dimeric alpha+beta barrel"/>
    <property type="match status" value="1"/>
</dbReference>
<dbReference type="InterPro" id="IPR011008">
    <property type="entry name" value="Dimeric_a/b-barrel"/>
</dbReference>
<keyword evidence="2" id="KW-1185">Reference proteome</keyword>
<dbReference type="AlphaFoldDB" id="A0A5C4WV33"/>
<protein>
    <submittedName>
        <fullName evidence="1">DUF1330 domain-containing protein</fullName>
    </submittedName>
</protein>
<gene>
    <name evidence="1" type="ORF">FH608_002570</name>
</gene>
<dbReference type="Gene3D" id="3.30.70.100">
    <property type="match status" value="1"/>
</dbReference>
<dbReference type="InterPro" id="IPR010753">
    <property type="entry name" value="DUF1330"/>
</dbReference>
<evidence type="ECO:0000313" key="1">
    <source>
        <dbReference type="EMBL" id="KAB8197460.1"/>
    </source>
</evidence>
<dbReference type="Proteomes" id="UP000312512">
    <property type="component" value="Unassembled WGS sequence"/>
</dbReference>
<dbReference type="RefSeq" id="WP_139628144.1">
    <property type="nucleotide sequence ID" value="NZ_CP045572.1"/>
</dbReference>
<comment type="caution">
    <text evidence="1">The sequence shown here is derived from an EMBL/GenBank/DDBJ whole genome shotgun (WGS) entry which is preliminary data.</text>
</comment>
<dbReference type="EMBL" id="VDLX02000001">
    <property type="protein sequence ID" value="KAB8197460.1"/>
    <property type="molecule type" value="Genomic_DNA"/>
</dbReference>
<evidence type="ECO:0000313" key="2">
    <source>
        <dbReference type="Proteomes" id="UP000312512"/>
    </source>
</evidence>
<proteinExistence type="predicted"/>
<dbReference type="PANTHER" id="PTHR41521:SF4">
    <property type="entry name" value="BLR0684 PROTEIN"/>
    <property type="match status" value="1"/>
</dbReference>
<dbReference type="PANTHER" id="PTHR41521">
    <property type="match status" value="1"/>
</dbReference>